<dbReference type="Gene3D" id="3.40.50.300">
    <property type="entry name" value="P-loop containing nucleotide triphosphate hydrolases"/>
    <property type="match status" value="1"/>
</dbReference>
<dbReference type="EMBL" id="MU006310">
    <property type="protein sequence ID" value="KAF2849617.1"/>
    <property type="molecule type" value="Genomic_DNA"/>
</dbReference>
<dbReference type="PANTHER" id="PTHR10039">
    <property type="entry name" value="AMELOGENIN"/>
    <property type="match status" value="1"/>
</dbReference>
<keyword evidence="6" id="KW-1185">Reference proteome</keyword>
<gene>
    <name evidence="5" type="ORF">T440DRAFT_499542</name>
</gene>
<dbReference type="InterPro" id="IPR027417">
    <property type="entry name" value="P-loop_NTPase"/>
</dbReference>
<evidence type="ECO:0000259" key="4">
    <source>
        <dbReference type="Pfam" id="PF25053"/>
    </source>
</evidence>
<dbReference type="Proteomes" id="UP000799423">
    <property type="component" value="Unassembled WGS sequence"/>
</dbReference>
<evidence type="ECO:0000259" key="3">
    <source>
        <dbReference type="Pfam" id="PF24883"/>
    </source>
</evidence>
<dbReference type="Pfam" id="PF24883">
    <property type="entry name" value="NPHP3_N"/>
    <property type="match status" value="1"/>
</dbReference>
<dbReference type="PANTHER" id="PTHR10039:SF5">
    <property type="entry name" value="NACHT DOMAIN-CONTAINING PROTEIN"/>
    <property type="match status" value="1"/>
</dbReference>
<organism evidence="5 6">
    <name type="scientific">Plenodomus tracheiphilus IPT5</name>
    <dbReference type="NCBI Taxonomy" id="1408161"/>
    <lineage>
        <taxon>Eukaryota</taxon>
        <taxon>Fungi</taxon>
        <taxon>Dikarya</taxon>
        <taxon>Ascomycota</taxon>
        <taxon>Pezizomycotina</taxon>
        <taxon>Dothideomycetes</taxon>
        <taxon>Pleosporomycetidae</taxon>
        <taxon>Pleosporales</taxon>
        <taxon>Pleosporineae</taxon>
        <taxon>Leptosphaeriaceae</taxon>
        <taxon>Plenodomus</taxon>
    </lineage>
</organism>
<dbReference type="AlphaFoldDB" id="A0A6A7B4L0"/>
<sequence>MAEALAMLGLASNIISFIDFGLKVSSGAKTIRDSLHGTTNETRELELILEDVKSYGKKISDQKDSGVKLSSSELLILAMVKECKRLAADLEHAIKALRIREGRSNILEVGRVAFQTVWKQKDIDALRTRLENLDRRLRSSVENILQNEQHSTVSAKLDAIRKAQESMEINYDAKLDVIQKEIIRTLKQERLNNTTSQVAQLASLKTKLDTLEKEQHRCLRQNKIIKSLHFPVISKRWSTIPTADQFSNEWIFDTTLTTFKNWLESSAHNDNTYCITGRAGSGKSTLMKFASESSHTQDVLLRWASPARLCTASFYFWNQGYEMQKNQIGLFQSLIYQILKSAPTLVQMVCPEHLDHEDWSIEELKAAFKRIAAQTDLEVRYCFFIDGLDEYNGPEEEIIEVLKFLSLSNSIKICASTRPRSVFETFFSKSSRRFDIANFTKNDMTSHVRRELHGNEKFQILEKENPQCKEILGLIADLAQGVWLWVFLVTRDIRIAVNRDEGVDMLRKIVHQFPADLERYFKRIIESVRPQYLEEMSQIFLITVDELQPLPLYAFALLEEERKDPSYAINAPIRPVQEAQILEKYPVWKSLVQNRCSDLLLVDDDPHPLFLSHSVDFLHRTVRDFLQDNYYSKLTENLKSDFDSTASLAKICLAMLKSLPGVDFGSTSSRNKIIGLTDELLYYAHETEKRSESSESTLIPVLDELDRVNSFYSRGVRNHWTQARDSVAARGLDEYREGDTYNFLALTIQARLVKYVRHKLDCDSRVMKKGGRPLLDYALRPRRATAVSMPYHSRRDDSSVDIAMVQMLLEHGADPNQPVYLNDGRTVWALFLLSIHESAARAQGGTSGANVTTTLETAWLHACELLIEFGAKADCFLVRHRPELTIWVIFEGAFGPARTATLRNRMAEIEAERTQPWSACMVM</sequence>
<dbReference type="SUPFAM" id="SSF52540">
    <property type="entry name" value="P-loop containing nucleoside triphosphate hydrolases"/>
    <property type="match status" value="1"/>
</dbReference>
<dbReference type="InterPro" id="IPR056884">
    <property type="entry name" value="NPHP3-like_N"/>
</dbReference>
<evidence type="ECO:0000313" key="5">
    <source>
        <dbReference type="EMBL" id="KAF2849617.1"/>
    </source>
</evidence>
<keyword evidence="2" id="KW-0175">Coiled coil</keyword>
<evidence type="ECO:0000256" key="1">
    <source>
        <dbReference type="ARBA" id="ARBA00022737"/>
    </source>
</evidence>
<feature type="domain" description="DUF7791" evidence="4">
    <location>
        <begin position="527"/>
        <end position="660"/>
    </location>
</feature>
<feature type="domain" description="Nephrocystin 3-like N-terminal" evidence="3">
    <location>
        <begin position="249"/>
        <end position="418"/>
    </location>
</feature>
<protein>
    <submittedName>
        <fullName evidence="5">Uncharacterized protein</fullName>
    </submittedName>
</protein>
<evidence type="ECO:0000256" key="2">
    <source>
        <dbReference type="SAM" id="Coils"/>
    </source>
</evidence>
<dbReference type="Pfam" id="PF25053">
    <property type="entry name" value="DUF7791"/>
    <property type="match status" value="1"/>
</dbReference>
<dbReference type="OrthoDB" id="443402at2759"/>
<reference evidence="5" key="1">
    <citation type="submission" date="2020-01" db="EMBL/GenBank/DDBJ databases">
        <authorList>
            <consortium name="DOE Joint Genome Institute"/>
            <person name="Haridas S."/>
            <person name="Albert R."/>
            <person name="Binder M."/>
            <person name="Bloem J."/>
            <person name="Labutti K."/>
            <person name="Salamov A."/>
            <person name="Andreopoulos B."/>
            <person name="Baker S.E."/>
            <person name="Barry K."/>
            <person name="Bills G."/>
            <person name="Bluhm B.H."/>
            <person name="Cannon C."/>
            <person name="Castanera R."/>
            <person name="Culley D.E."/>
            <person name="Daum C."/>
            <person name="Ezra D."/>
            <person name="Gonzalez J.B."/>
            <person name="Henrissat B."/>
            <person name="Kuo A."/>
            <person name="Liang C."/>
            <person name="Lipzen A."/>
            <person name="Lutzoni F."/>
            <person name="Magnuson J."/>
            <person name="Mondo S."/>
            <person name="Nolan M."/>
            <person name="Ohm R."/>
            <person name="Pangilinan J."/>
            <person name="Park H.-J."/>
            <person name="Ramirez L."/>
            <person name="Alfaro M."/>
            <person name="Sun H."/>
            <person name="Tritt A."/>
            <person name="Yoshinaga Y."/>
            <person name="Zwiers L.-H."/>
            <person name="Turgeon B.G."/>
            <person name="Goodwin S.B."/>
            <person name="Spatafora J.W."/>
            <person name="Crous P.W."/>
            <person name="Grigoriev I.V."/>
        </authorList>
    </citation>
    <scope>NUCLEOTIDE SEQUENCE</scope>
    <source>
        <strain evidence="5">IPT5</strain>
    </source>
</reference>
<proteinExistence type="predicted"/>
<feature type="coiled-coil region" evidence="2">
    <location>
        <begin position="80"/>
        <end position="143"/>
    </location>
</feature>
<keyword evidence="1" id="KW-0677">Repeat</keyword>
<name>A0A6A7B4L0_9PLEO</name>
<dbReference type="InterPro" id="IPR056693">
    <property type="entry name" value="DUF7791"/>
</dbReference>
<accession>A0A6A7B4L0</accession>
<evidence type="ECO:0000313" key="6">
    <source>
        <dbReference type="Proteomes" id="UP000799423"/>
    </source>
</evidence>